<evidence type="ECO:0000256" key="1">
    <source>
        <dbReference type="ARBA" id="ARBA00004141"/>
    </source>
</evidence>
<dbReference type="EMBL" id="PKMF04000020">
    <property type="protein sequence ID" value="KAK7858353.1"/>
    <property type="molecule type" value="Genomic_DNA"/>
</dbReference>
<dbReference type="GO" id="GO:0016020">
    <property type="term" value="C:membrane"/>
    <property type="evidence" value="ECO:0007669"/>
    <property type="project" value="UniProtKB-SubCell"/>
</dbReference>
<evidence type="ECO:0000313" key="6">
    <source>
        <dbReference type="EMBL" id="KAK7858353.1"/>
    </source>
</evidence>
<evidence type="ECO:0000256" key="5">
    <source>
        <dbReference type="ARBA" id="ARBA00023136"/>
    </source>
</evidence>
<reference evidence="6" key="3">
    <citation type="submission" date="2023-07" db="EMBL/GenBank/DDBJ databases">
        <title>An improved reference 1 genome and first organelle genomes of Quercus suber.</title>
        <authorList>
            <consortium name="Genosuber Consortium"/>
            <person name="Usie A."/>
            <person name="Serra O."/>
            <person name="Barros P."/>
        </authorList>
    </citation>
    <scope>NUCLEOTIDE SEQUENCE</scope>
    <source>
        <strain evidence="6">HL8</strain>
        <tissue evidence="6">Leaves</tissue>
    </source>
</reference>
<feature type="non-terminal residue" evidence="6">
    <location>
        <position position="1"/>
    </location>
</feature>
<sequence length="133" mass="14854">VVGIFKMVVLPLLGQLADEHGRKPLLLLTISTSIFPFGMFRLNNFHDSVKLHLYLPGISLQDLYMLTMCFYKAHDRGHSIDMYARLFVQGKAQGFVAGVESIASLLSPLHGSYLAVLLSTAKVSVLYVHLYAW</sequence>
<evidence type="ECO:0000256" key="4">
    <source>
        <dbReference type="ARBA" id="ARBA00022989"/>
    </source>
</evidence>
<evidence type="ECO:0000256" key="3">
    <source>
        <dbReference type="ARBA" id="ARBA00022692"/>
    </source>
</evidence>
<dbReference type="Gene3D" id="1.20.1250.20">
    <property type="entry name" value="MFS general substrate transporter like domains"/>
    <property type="match status" value="1"/>
</dbReference>
<dbReference type="PANTHER" id="PTHR23504:SF108">
    <property type="entry name" value="OS11G0151500 PROTEIN"/>
    <property type="match status" value="1"/>
</dbReference>
<organism evidence="6">
    <name type="scientific">Quercus suber</name>
    <name type="common">Cork oak</name>
    <dbReference type="NCBI Taxonomy" id="58331"/>
    <lineage>
        <taxon>Eukaryota</taxon>
        <taxon>Viridiplantae</taxon>
        <taxon>Streptophyta</taxon>
        <taxon>Embryophyta</taxon>
        <taxon>Tracheophyta</taxon>
        <taxon>Spermatophyta</taxon>
        <taxon>Magnoliopsida</taxon>
        <taxon>eudicotyledons</taxon>
        <taxon>Gunneridae</taxon>
        <taxon>Pentapetalae</taxon>
        <taxon>rosids</taxon>
        <taxon>fabids</taxon>
        <taxon>Fagales</taxon>
        <taxon>Fagaceae</taxon>
        <taxon>Quercus</taxon>
    </lineage>
</organism>
<dbReference type="AlphaFoldDB" id="A0AAW0M4Y6"/>
<reference evidence="6" key="1">
    <citation type="submission" date="2017-12" db="EMBL/GenBank/DDBJ databases">
        <authorList>
            <person name="Barbosa P."/>
            <person name="Usie A."/>
            <person name="Ramos A.M."/>
        </authorList>
    </citation>
    <scope>NUCLEOTIDE SEQUENCE</scope>
    <source>
        <strain evidence="6">HL8</strain>
        <tissue evidence="6">Leaves</tissue>
    </source>
</reference>
<protein>
    <recommendedName>
        <fullName evidence="7">Major facilitator superfamily associated domain-containing protein</fullName>
    </recommendedName>
</protein>
<reference evidence="6" key="2">
    <citation type="journal article" date="2018" name="Sci. Data">
        <title>The draft genome sequence of cork oak.</title>
        <authorList>
            <person name="Ramos A.M."/>
            <person name="Usie A."/>
            <person name="Barbosa P."/>
            <person name="Barros P.M."/>
            <person name="Capote T."/>
            <person name="Chaves I."/>
            <person name="Simoes F."/>
            <person name="Abreu I."/>
            <person name="Carrasquinho I."/>
            <person name="Faro C."/>
            <person name="Guimaraes J.B."/>
            <person name="Mendonca D."/>
            <person name="Nobrega F."/>
            <person name="Rodrigues L."/>
            <person name="Saibo N.J.M."/>
            <person name="Varela M.C."/>
            <person name="Egas C."/>
            <person name="Matos J."/>
            <person name="Miguel C.M."/>
            <person name="Oliveira M.M."/>
            <person name="Ricardo C.P."/>
            <person name="Goncalves S."/>
        </authorList>
    </citation>
    <scope>NUCLEOTIDE SEQUENCE [LARGE SCALE GENOMIC DNA]</scope>
    <source>
        <strain evidence="6">HL8</strain>
    </source>
</reference>
<keyword evidence="2" id="KW-0813">Transport</keyword>
<dbReference type="InterPro" id="IPR036259">
    <property type="entry name" value="MFS_trans_sf"/>
</dbReference>
<comment type="caution">
    <text evidence="6">The sequence shown here is derived from an EMBL/GenBank/DDBJ whole genome shotgun (WGS) entry which is preliminary data.</text>
</comment>
<accession>A0AAW0M4Y6</accession>
<keyword evidence="3" id="KW-0812">Transmembrane</keyword>
<keyword evidence="5" id="KW-0472">Membrane</keyword>
<proteinExistence type="predicted"/>
<keyword evidence="4" id="KW-1133">Transmembrane helix</keyword>
<name>A0AAW0M4Y6_QUESU</name>
<comment type="subcellular location">
    <subcellularLocation>
        <location evidence="1">Membrane</location>
        <topology evidence="1">Multi-pass membrane protein</topology>
    </subcellularLocation>
</comment>
<dbReference type="PANTHER" id="PTHR23504">
    <property type="entry name" value="MAJOR FACILITATOR SUPERFAMILY DOMAIN-CONTAINING PROTEIN 10"/>
    <property type="match status" value="1"/>
</dbReference>
<evidence type="ECO:0008006" key="7">
    <source>
        <dbReference type="Google" id="ProtNLM"/>
    </source>
</evidence>
<gene>
    <name evidence="6" type="ORF">CFP56_013051</name>
</gene>
<evidence type="ECO:0000256" key="2">
    <source>
        <dbReference type="ARBA" id="ARBA00022448"/>
    </source>
</evidence>